<feature type="binding site" evidence="13">
    <location>
        <position position="541"/>
    </location>
    <ligand>
        <name>Zn(2+)</name>
        <dbReference type="ChEBI" id="CHEBI:29105"/>
        <note>catalytic</note>
    </ligand>
</feature>
<evidence type="ECO:0000256" key="1">
    <source>
        <dbReference type="ARBA" id="ARBA00008226"/>
    </source>
</evidence>
<keyword evidence="2 13" id="KW-0963">Cytoplasm</keyword>
<proteinExistence type="inferred from homology"/>
<dbReference type="NCBIfam" id="TIGR00418">
    <property type="entry name" value="thrS"/>
    <property type="match status" value="1"/>
</dbReference>
<feature type="domain" description="Aminoacyl-transfer RNA synthetases class-II family profile" evidence="14">
    <location>
        <begin position="255"/>
        <end position="564"/>
    </location>
</feature>
<dbReference type="Pfam" id="PF03129">
    <property type="entry name" value="HGTP_anticodon"/>
    <property type="match status" value="1"/>
</dbReference>
<keyword evidence="3 13" id="KW-0820">tRNA-binding</keyword>
<evidence type="ECO:0000256" key="7">
    <source>
        <dbReference type="ARBA" id="ARBA00022833"/>
    </source>
</evidence>
<dbReference type="Pfam" id="PF00587">
    <property type="entry name" value="tRNA-synt_2b"/>
    <property type="match status" value="1"/>
</dbReference>
<comment type="cofactor">
    <cofactor evidence="13">
        <name>Zn(2+)</name>
        <dbReference type="ChEBI" id="CHEBI:29105"/>
    </cofactor>
    <text evidence="13">Binds 1 zinc ion per subunit.</text>
</comment>
<keyword evidence="6 13" id="KW-0547">Nucleotide-binding</keyword>
<dbReference type="GO" id="GO:0004829">
    <property type="term" value="F:threonine-tRNA ligase activity"/>
    <property type="evidence" value="ECO:0007669"/>
    <property type="project" value="UniProtKB-EC"/>
</dbReference>
<dbReference type="InterPro" id="IPR012676">
    <property type="entry name" value="TGS-like"/>
</dbReference>
<dbReference type="InterPro" id="IPR045864">
    <property type="entry name" value="aa-tRNA-synth_II/BPL/LPL"/>
</dbReference>
<dbReference type="PANTHER" id="PTHR11451:SF44">
    <property type="entry name" value="THREONINE--TRNA LIGASE, CHLOROPLASTIC_MITOCHONDRIAL 2"/>
    <property type="match status" value="1"/>
</dbReference>
<evidence type="ECO:0000256" key="5">
    <source>
        <dbReference type="ARBA" id="ARBA00022723"/>
    </source>
</evidence>
<evidence type="ECO:0000256" key="13">
    <source>
        <dbReference type="HAMAP-Rule" id="MF_00184"/>
    </source>
</evidence>
<dbReference type="InterPro" id="IPR036621">
    <property type="entry name" value="Anticodon-bd_dom_sf"/>
</dbReference>
<dbReference type="Proteomes" id="UP001556118">
    <property type="component" value="Unassembled WGS sequence"/>
</dbReference>
<dbReference type="InterPro" id="IPR002320">
    <property type="entry name" value="Thr-tRNA-ligase_IIa"/>
</dbReference>
<evidence type="ECO:0000256" key="2">
    <source>
        <dbReference type="ARBA" id="ARBA00022490"/>
    </source>
</evidence>
<comment type="catalytic activity">
    <reaction evidence="12 13">
        <text>tRNA(Thr) + L-threonine + ATP = L-threonyl-tRNA(Thr) + AMP + diphosphate + H(+)</text>
        <dbReference type="Rhea" id="RHEA:24624"/>
        <dbReference type="Rhea" id="RHEA-COMP:9670"/>
        <dbReference type="Rhea" id="RHEA-COMP:9704"/>
        <dbReference type="ChEBI" id="CHEBI:15378"/>
        <dbReference type="ChEBI" id="CHEBI:30616"/>
        <dbReference type="ChEBI" id="CHEBI:33019"/>
        <dbReference type="ChEBI" id="CHEBI:57926"/>
        <dbReference type="ChEBI" id="CHEBI:78442"/>
        <dbReference type="ChEBI" id="CHEBI:78534"/>
        <dbReference type="ChEBI" id="CHEBI:456215"/>
        <dbReference type="EC" id="6.1.1.3"/>
    </reaction>
</comment>
<evidence type="ECO:0000256" key="4">
    <source>
        <dbReference type="ARBA" id="ARBA00022598"/>
    </source>
</evidence>
<feature type="binding site" evidence="13">
    <location>
        <position position="411"/>
    </location>
    <ligand>
        <name>Zn(2+)</name>
        <dbReference type="ChEBI" id="CHEBI:29105"/>
        <note>catalytic</note>
    </ligand>
</feature>
<dbReference type="InterPro" id="IPR002314">
    <property type="entry name" value="aa-tRNA-synt_IIb"/>
</dbReference>
<comment type="caution">
    <text evidence="13">Lacks conserved residue(s) required for the propagation of feature annotation.</text>
</comment>
<dbReference type="Gene3D" id="3.30.980.10">
    <property type="entry name" value="Threonyl-trna Synthetase, Chain A, domain 2"/>
    <property type="match status" value="1"/>
</dbReference>
<evidence type="ECO:0000256" key="9">
    <source>
        <dbReference type="ARBA" id="ARBA00022884"/>
    </source>
</evidence>
<keyword evidence="17" id="KW-1185">Reference proteome</keyword>
<feature type="binding site" evidence="13">
    <location>
        <position position="360"/>
    </location>
    <ligand>
        <name>Zn(2+)</name>
        <dbReference type="ChEBI" id="CHEBI:29105"/>
        <note>catalytic</note>
    </ligand>
</feature>
<organism evidence="16 17">
    <name type="scientific">Novosphingobium rhizovicinum</name>
    <dbReference type="NCBI Taxonomy" id="3228928"/>
    <lineage>
        <taxon>Bacteria</taxon>
        <taxon>Pseudomonadati</taxon>
        <taxon>Pseudomonadota</taxon>
        <taxon>Alphaproteobacteria</taxon>
        <taxon>Sphingomonadales</taxon>
        <taxon>Sphingomonadaceae</taxon>
        <taxon>Novosphingobium</taxon>
    </lineage>
</organism>
<dbReference type="Pfam" id="PF07973">
    <property type="entry name" value="tRNA_SAD"/>
    <property type="match status" value="1"/>
</dbReference>
<dbReference type="PRINTS" id="PR01047">
    <property type="entry name" value="TRNASYNTHTHR"/>
</dbReference>
<dbReference type="InterPro" id="IPR018163">
    <property type="entry name" value="Thr/Ala-tRNA-synth_IIc_edit"/>
</dbReference>
<keyword evidence="5 13" id="KW-0479">Metal-binding</keyword>
<keyword evidence="4 13" id="KW-0436">Ligase</keyword>
<dbReference type="SUPFAM" id="SSF55681">
    <property type="entry name" value="Class II aaRS and biotin synthetases"/>
    <property type="match status" value="1"/>
</dbReference>
<dbReference type="PROSITE" id="PS51880">
    <property type="entry name" value="TGS"/>
    <property type="match status" value="1"/>
</dbReference>
<evidence type="ECO:0000256" key="10">
    <source>
        <dbReference type="ARBA" id="ARBA00022917"/>
    </source>
</evidence>
<dbReference type="CDD" id="cd00771">
    <property type="entry name" value="ThrRS_core"/>
    <property type="match status" value="1"/>
</dbReference>
<comment type="caution">
    <text evidence="16">The sequence shown here is derived from an EMBL/GenBank/DDBJ whole genome shotgun (WGS) entry which is preliminary data.</text>
</comment>
<dbReference type="Gene3D" id="3.30.54.20">
    <property type="match status" value="1"/>
</dbReference>
<dbReference type="CDD" id="cd01667">
    <property type="entry name" value="TGS_ThrRS"/>
    <property type="match status" value="1"/>
</dbReference>
<gene>
    <name evidence="13 16" type="primary">thrS</name>
    <name evidence="16" type="ORF">ABUH87_05940</name>
</gene>
<dbReference type="Gene3D" id="3.30.930.10">
    <property type="entry name" value="Bira Bifunctional Protein, Domain 2"/>
    <property type="match status" value="1"/>
</dbReference>
<dbReference type="RefSeq" id="WP_367771107.1">
    <property type="nucleotide sequence ID" value="NZ_JBFNXR010000021.1"/>
</dbReference>
<evidence type="ECO:0000313" key="16">
    <source>
        <dbReference type="EMBL" id="MEW9854716.1"/>
    </source>
</evidence>
<dbReference type="InterPro" id="IPR006195">
    <property type="entry name" value="aa-tRNA-synth_II"/>
</dbReference>
<dbReference type="InterPro" id="IPR004095">
    <property type="entry name" value="TGS"/>
</dbReference>
<dbReference type="SUPFAM" id="SSF81271">
    <property type="entry name" value="TGS-like"/>
    <property type="match status" value="1"/>
</dbReference>
<dbReference type="HAMAP" id="MF_00184">
    <property type="entry name" value="Thr_tRNA_synth"/>
    <property type="match status" value="1"/>
</dbReference>
<comment type="similarity">
    <text evidence="1 13">Belongs to the class-II aminoacyl-tRNA synthetase family.</text>
</comment>
<evidence type="ECO:0000256" key="11">
    <source>
        <dbReference type="ARBA" id="ARBA00023146"/>
    </source>
</evidence>
<reference evidence="16 17" key="1">
    <citation type="submission" date="2024-06" db="EMBL/GenBank/DDBJ databases">
        <title>Novosphingobium rhizovicinus M1R2S20.</title>
        <authorList>
            <person name="Sun J.-Q."/>
        </authorList>
    </citation>
    <scope>NUCLEOTIDE SEQUENCE [LARGE SCALE GENOMIC DNA]</scope>
    <source>
        <strain evidence="16 17">M1R2S20</strain>
    </source>
</reference>
<dbReference type="Pfam" id="PF02824">
    <property type="entry name" value="TGS"/>
    <property type="match status" value="1"/>
</dbReference>
<evidence type="ECO:0000259" key="14">
    <source>
        <dbReference type="PROSITE" id="PS50862"/>
    </source>
</evidence>
<keyword evidence="11 13" id="KW-0030">Aminoacyl-tRNA synthetase</keyword>
<comment type="subcellular location">
    <subcellularLocation>
        <location evidence="13">Cytoplasm</location>
    </subcellularLocation>
</comment>
<dbReference type="InterPro" id="IPR012947">
    <property type="entry name" value="tRNA_SAD"/>
</dbReference>
<comment type="subunit">
    <text evidence="13">Homodimer.</text>
</comment>
<dbReference type="EC" id="6.1.1.3" evidence="13"/>
<sequence length="669" mass="75499">MSEMFKISLPDGSVREMPQGATPADVAAAIGPGLAKAALAARIDGELVDLTRPFEGDASLALVTSKDEADALELARHDYAHILAEAVQALFPGTQITFGPSTDDGFYYDFAPPKIDGKDRPFTEEDLPTIEAKMREIIAANKPLKREVWTREDLIARWKSEGESFKAEWAAELPKGEELTVYWSGGDWLDMCRGPHLPSTGKLDPAAFKLTRVSGAYWRGDQKNAMLSRIYGTGWLNKKQLDAHMTRLEEAAKRDHRKLGNEMDLFHLQAEAHGSVFWHPKGYVIWRELEAYMRRAIDGAGYREVKTPQVMDARQWEQSGHWGKYRENMFVIPDEVPNVEDEGPIISDDADWMALKPMNCPAHVLIFRQGIKSYRDLPMRLYENGCCHRNEPHGALHGLMRVRQFTQDDAHIFCREDQIVAEVQAFCELADRVYRDFGFTYSIKLALRPEKRFGTEEMWDQAEAELRDAVQRAGLATPEYGWEELPGEGAFYAPKLEWHLTDAIGRTWQVGTIQSDRVLPERLDASYVAEDGARHRPVMLHRAIFGSYERFIGILIEHFAGKLPVWLAPVQAVIATIVSDADGYAAEVTAKLKAAGVRVETDLRNEKINYKVREHSLQKVPYLLVVGKREAEEGTVAIRTLGEQQQKFVSLDEAITMLQDAAMAPDLRS</sequence>
<accession>A0ABV3R9F8</accession>
<dbReference type="EMBL" id="JBFNXR010000021">
    <property type="protein sequence ID" value="MEW9854716.1"/>
    <property type="molecule type" value="Genomic_DNA"/>
</dbReference>
<evidence type="ECO:0000256" key="6">
    <source>
        <dbReference type="ARBA" id="ARBA00022741"/>
    </source>
</evidence>
<dbReference type="InterPro" id="IPR004154">
    <property type="entry name" value="Anticodon-bd"/>
</dbReference>
<keyword evidence="8 13" id="KW-0067">ATP-binding</keyword>
<dbReference type="InterPro" id="IPR012675">
    <property type="entry name" value="Beta-grasp_dom_sf"/>
</dbReference>
<dbReference type="PROSITE" id="PS50862">
    <property type="entry name" value="AA_TRNA_LIGASE_II"/>
    <property type="match status" value="1"/>
</dbReference>
<evidence type="ECO:0000256" key="8">
    <source>
        <dbReference type="ARBA" id="ARBA00022840"/>
    </source>
</evidence>
<evidence type="ECO:0000256" key="3">
    <source>
        <dbReference type="ARBA" id="ARBA00022555"/>
    </source>
</evidence>
<keyword evidence="7 13" id="KW-0862">Zinc</keyword>
<dbReference type="PANTHER" id="PTHR11451">
    <property type="entry name" value="THREONINE-TRNA LIGASE"/>
    <property type="match status" value="1"/>
</dbReference>
<dbReference type="SMART" id="SM00863">
    <property type="entry name" value="tRNA_SAD"/>
    <property type="match status" value="1"/>
</dbReference>
<dbReference type="CDD" id="cd00860">
    <property type="entry name" value="ThrRS_anticodon"/>
    <property type="match status" value="1"/>
</dbReference>
<evidence type="ECO:0000259" key="15">
    <source>
        <dbReference type="PROSITE" id="PS51880"/>
    </source>
</evidence>
<keyword evidence="9 13" id="KW-0694">RNA-binding</keyword>
<dbReference type="Gene3D" id="3.10.20.30">
    <property type="match status" value="1"/>
</dbReference>
<dbReference type="InterPro" id="IPR047246">
    <property type="entry name" value="ThrRS_anticodon"/>
</dbReference>
<keyword evidence="10 13" id="KW-0648">Protein biosynthesis</keyword>
<dbReference type="InterPro" id="IPR033728">
    <property type="entry name" value="ThrRS_core"/>
</dbReference>
<name>A0ABV3R9F8_9SPHN</name>
<evidence type="ECO:0000313" key="17">
    <source>
        <dbReference type="Proteomes" id="UP001556118"/>
    </source>
</evidence>
<dbReference type="Gene3D" id="3.40.50.800">
    <property type="entry name" value="Anticodon-binding domain"/>
    <property type="match status" value="1"/>
</dbReference>
<dbReference type="SUPFAM" id="SSF55186">
    <property type="entry name" value="ThrRS/AlaRS common domain"/>
    <property type="match status" value="1"/>
</dbReference>
<dbReference type="SUPFAM" id="SSF52954">
    <property type="entry name" value="Class II aaRS ABD-related"/>
    <property type="match status" value="1"/>
</dbReference>
<feature type="domain" description="TGS" evidence="15">
    <location>
        <begin position="1"/>
        <end position="64"/>
    </location>
</feature>
<evidence type="ECO:0000256" key="12">
    <source>
        <dbReference type="ARBA" id="ARBA00049515"/>
    </source>
</evidence>
<protein>
    <recommendedName>
        <fullName evidence="13">Threonine--tRNA ligase</fullName>
        <ecNumber evidence="13">6.1.1.3</ecNumber>
    </recommendedName>
    <alternativeName>
        <fullName evidence="13">Threonyl-tRNA synthetase</fullName>
        <shortName evidence="13">ThrRS</shortName>
    </alternativeName>
</protein>